<evidence type="ECO:0000256" key="3">
    <source>
        <dbReference type="ARBA" id="ARBA00022833"/>
    </source>
</evidence>
<dbReference type="PANTHER" id="PTHR13793">
    <property type="entry name" value="PHD FINGER PROTEINS"/>
    <property type="match status" value="1"/>
</dbReference>
<dbReference type="Pfam" id="PF13832">
    <property type="entry name" value="zf-HC5HC2H_2"/>
    <property type="match status" value="1"/>
</dbReference>
<proteinExistence type="predicted"/>
<dbReference type="Proteomes" id="UP000237271">
    <property type="component" value="Unassembled WGS sequence"/>
</dbReference>
<dbReference type="PANTHER" id="PTHR13793:SF107">
    <property type="entry name" value="BROMODOMAIN-CONTAINING PROTEIN HOMOLOG"/>
    <property type="match status" value="1"/>
</dbReference>
<evidence type="ECO:0000259" key="5">
    <source>
        <dbReference type="PROSITE" id="PS50016"/>
    </source>
</evidence>
<dbReference type="EMBL" id="NCKW01003764">
    <property type="protein sequence ID" value="POM75551.1"/>
    <property type="molecule type" value="Genomic_DNA"/>
</dbReference>
<protein>
    <submittedName>
        <fullName evidence="7">PHD finger protein c</fullName>
    </submittedName>
</protein>
<dbReference type="InterPro" id="IPR019787">
    <property type="entry name" value="Znf_PHD-finger"/>
</dbReference>
<evidence type="ECO:0000259" key="6">
    <source>
        <dbReference type="PROSITE" id="PS51805"/>
    </source>
</evidence>
<feature type="domain" description="PHD-type" evidence="6">
    <location>
        <begin position="208"/>
        <end position="331"/>
    </location>
</feature>
<organism evidence="7 8">
    <name type="scientific">Phytophthora palmivora</name>
    <dbReference type="NCBI Taxonomy" id="4796"/>
    <lineage>
        <taxon>Eukaryota</taxon>
        <taxon>Sar</taxon>
        <taxon>Stramenopiles</taxon>
        <taxon>Oomycota</taxon>
        <taxon>Peronosporomycetes</taxon>
        <taxon>Peronosporales</taxon>
        <taxon>Peronosporaceae</taxon>
        <taxon>Phytophthora</taxon>
    </lineage>
</organism>
<dbReference type="CDD" id="cd15492">
    <property type="entry name" value="PHD_BRPF_JADE_like"/>
    <property type="match status" value="1"/>
</dbReference>
<evidence type="ECO:0000256" key="2">
    <source>
        <dbReference type="ARBA" id="ARBA00022771"/>
    </source>
</evidence>
<accession>A0A2P4YCL5</accession>
<dbReference type="InterPro" id="IPR013083">
    <property type="entry name" value="Znf_RING/FYVE/PHD"/>
</dbReference>
<reference evidence="7 8" key="1">
    <citation type="journal article" date="2017" name="Genome Biol. Evol.">
        <title>Phytophthora megakarya and P. palmivora, closely related causal agents of cacao black pod rot, underwent increases in genome sizes and gene numbers by different mechanisms.</title>
        <authorList>
            <person name="Ali S.S."/>
            <person name="Shao J."/>
            <person name="Lary D.J."/>
            <person name="Kronmiller B."/>
            <person name="Shen D."/>
            <person name="Strem M.D."/>
            <person name="Amoako-Attah I."/>
            <person name="Akrofi A.Y."/>
            <person name="Begoude B.A."/>
            <person name="Ten Hoopen G.M."/>
            <person name="Coulibaly K."/>
            <person name="Kebe B.I."/>
            <person name="Melnick R.L."/>
            <person name="Guiltinan M.J."/>
            <person name="Tyler B.M."/>
            <person name="Meinhardt L.W."/>
            <person name="Bailey B.A."/>
        </authorList>
    </citation>
    <scope>NUCLEOTIDE SEQUENCE [LARGE SCALE GENOMIC DNA]</scope>
    <source>
        <strain evidence="8">sbr112.9</strain>
    </source>
</reference>
<dbReference type="PROSITE" id="PS50016">
    <property type="entry name" value="ZF_PHD_2"/>
    <property type="match status" value="1"/>
</dbReference>
<sequence>MEQRRRQAAEELLKHSLFGFQVHDAVVSERLIELRELMMATCSEKDQIALLSETIRELEGQLQSRSERFLLEPLRRFEQDMELLLDVESGDEGGTEDELLLTDDDQEMEECLSLSQDPVVTTTPVSSPPMTPISTKKAVVEEEVLCGVCCAPDSLENDPIVICEVCGVAVHQTCYRLATVPEGDWYCHPCRQYLDSQDLEKNLIPTHELECEACCTKAGAMAPTIDGGWVHVACSMFLPELYVQDKHASRFHGPLDDLQVVCGVDKLKARRRLRCCFCKKTKWVTVGACAQCAVGKCVVAYHALCALRNGIKLRYMEDQVTPTLTWVDMTIAVIVLLS</sequence>
<gene>
    <name evidence="7" type="ORF">PHPALM_7334</name>
</gene>
<dbReference type="GO" id="GO:0006357">
    <property type="term" value="P:regulation of transcription by RNA polymerase II"/>
    <property type="evidence" value="ECO:0007669"/>
    <property type="project" value="TreeGrafter"/>
</dbReference>
<dbReference type="Gene3D" id="3.30.40.10">
    <property type="entry name" value="Zinc/RING finger domain, C3HC4 (zinc finger)"/>
    <property type="match status" value="2"/>
</dbReference>
<evidence type="ECO:0000313" key="8">
    <source>
        <dbReference type="Proteomes" id="UP000237271"/>
    </source>
</evidence>
<dbReference type="InterPro" id="IPR011011">
    <property type="entry name" value="Znf_FYVE_PHD"/>
</dbReference>
<dbReference type="InterPro" id="IPR001965">
    <property type="entry name" value="Znf_PHD"/>
</dbReference>
<feature type="domain" description="PHD-type" evidence="5">
    <location>
        <begin position="143"/>
        <end position="193"/>
    </location>
</feature>
<comment type="caution">
    <text evidence="7">The sequence shown here is derived from an EMBL/GenBank/DDBJ whole genome shotgun (WGS) entry which is preliminary data.</text>
</comment>
<dbReference type="InterPro" id="IPR050701">
    <property type="entry name" value="Histone_Mod_Regulator"/>
</dbReference>
<keyword evidence="3" id="KW-0862">Zinc</keyword>
<evidence type="ECO:0000256" key="4">
    <source>
        <dbReference type="PROSITE-ProRule" id="PRU00146"/>
    </source>
</evidence>
<name>A0A2P4YCL5_9STRA</name>
<evidence type="ECO:0000256" key="1">
    <source>
        <dbReference type="ARBA" id="ARBA00022723"/>
    </source>
</evidence>
<evidence type="ECO:0000313" key="7">
    <source>
        <dbReference type="EMBL" id="POM75551.1"/>
    </source>
</evidence>
<dbReference type="GO" id="GO:0008270">
    <property type="term" value="F:zinc ion binding"/>
    <property type="evidence" value="ECO:0007669"/>
    <property type="project" value="UniProtKB-KW"/>
</dbReference>
<dbReference type="PROSITE" id="PS51805">
    <property type="entry name" value="EPHD"/>
    <property type="match status" value="1"/>
</dbReference>
<dbReference type="OrthoDB" id="20839at2759"/>
<dbReference type="InterPro" id="IPR034732">
    <property type="entry name" value="EPHD"/>
</dbReference>
<keyword evidence="8" id="KW-1185">Reference proteome</keyword>
<keyword evidence="1" id="KW-0479">Metal-binding</keyword>
<dbReference type="Pfam" id="PF13831">
    <property type="entry name" value="PHD_2"/>
    <property type="match status" value="1"/>
</dbReference>
<dbReference type="SMART" id="SM00249">
    <property type="entry name" value="PHD"/>
    <property type="match status" value="2"/>
</dbReference>
<keyword evidence="2 4" id="KW-0863">Zinc-finger</keyword>
<dbReference type="SUPFAM" id="SSF57903">
    <property type="entry name" value="FYVE/PHD zinc finger"/>
    <property type="match status" value="1"/>
</dbReference>
<dbReference type="AlphaFoldDB" id="A0A2P4YCL5"/>